<evidence type="ECO:0000313" key="2">
    <source>
        <dbReference type="EMBL" id="KZF19818.1"/>
    </source>
</evidence>
<dbReference type="AlphaFoldDB" id="A0A165A1D8"/>
<feature type="binding site" evidence="1">
    <location>
        <position position="303"/>
    </location>
    <ligand>
        <name>Zn(2+)</name>
        <dbReference type="ChEBI" id="CHEBI:29105"/>
    </ligand>
</feature>
<accession>A0A165A1D8</accession>
<dbReference type="GO" id="GO:0005886">
    <property type="term" value="C:plasma membrane"/>
    <property type="evidence" value="ECO:0007669"/>
    <property type="project" value="TreeGrafter"/>
</dbReference>
<dbReference type="PANTHER" id="PTHR12736">
    <property type="entry name" value="LANC-LIKE PROTEIN"/>
    <property type="match status" value="1"/>
</dbReference>
<dbReference type="RefSeq" id="XP_018185373.1">
    <property type="nucleotide sequence ID" value="XM_018331302.1"/>
</dbReference>
<dbReference type="GO" id="GO:0005975">
    <property type="term" value="P:carbohydrate metabolic process"/>
    <property type="evidence" value="ECO:0007669"/>
    <property type="project" value="InterPro"/>
</dbReference>
<dbReference type="OMA" id="HEIKSMA"/>
<dbReference type="Gene3D" id="1.50.10.10">
    <property type="match status" value="1"/>
</dbReference>
<dbReference type="PANTHER" id="PTHR12736:SF7">
    <property type="entry name" value="LANC-LIKE PROTEIN 3"/>
    <property type="match status" value="1"/>
</dbReference>
<name>A0A165A1D8_XYLHT</name>
<feature type="binding site" evidence="1">
    <location>
        <position position="255"/>
    </location>
    <ligand>
        <name>Zn(2+)</name>
        <dbReference type="ChEBI" id="CHEBI:29105"/>
    </ligand>
</feature>
<evidence type="ECO:0000256" key="1">
    <source>
        <dbReference type="PIRSR" id="PIRSR607822-1"/>
    </source>
</evidence>
<dbReference type="Proteomes" id="UP000076632">
    <property type="component" value="Unassembled WGS sequence"/>
</dbReference>
<feature type="binding site" evidence="1">
    <location>
        <position position="304"/>
    </location>
    <ligand>
        <name>Zn(2+)</name>
        <dbReference type="ChEBI" id="CHEBI:29105"/>
    </ligand>
</feature>
<dbReference type="GeneID" id="28896439"/>
<dbReference type="SMART" id="SM01260">
    <property type="entry name" value="LANC_like"/>
    <property type="match status" value="1"/>
</dbReference>
<dbReference type="CDD" id="cd04794">
    <property type="entry name" value="euk_LANCL"/>
    <property type="match status" value="1"/>
</dbReference>
<sequence>MVRYFSNDQPLSRVEPLPHLINSLARIITENSPDRAAAEPGGLFHGTLSIAYLFFRLSITHPKIDVEGRPMSHWFQEYFEQSQVIKSSIPRPGKCGIIQDYLLSLALYIASTKDEEAAQMLCEQSSVLVEDDDCSPEWLYGLAGYLYLLRLAMKSLPSDAKVQNYVQSTAEVVAEKLIRMRRPWTWHEKAYLGAAHGAIGIITQIVLTVPSFAKDVQKDLEDVLDLQLENGNWPSSLPDGGIAETAGKDRLVQFCHGAPGVIVSLLSIMKYFPELRPRIETAIQRGRECIWARGLLVKEPCLCHGISGNAMALEGRQLDHFMTFTTEEAIGRHQSSGIMTSSDSPYSLMGGEAGRAWAWAVAEGNLARTIIGYNDI</sequence>
<proteinExistence type="predicted"/>
<dbReference type="GO" id="GO:0046872">
    <property type="term" value="F:metal ion binding"/>
    <property type="evidence" value="ECO:0007669"/>
    <property type="project" value="UniProtKB-KW"/>
</dbReference>
<keyword evidence="1" id="KW-0479">Metal-binding</keyword>
<dbReference type="SUPFAM" id="SSF158745">
    <property type="entry name" value="LanC-like"/>
    <property type="match status" value="1"/>
</dbReference>
<keyword evidence="3" id="KW-1185">Reference proteome</keyword>
<dbReference type="GO" id="GO:0031179">
    <property type="term" value="P:peptide modification"/>
    <property type="evidence" value="ECO:0007669"/>
    <property type="project" value="InterPro"/>
</dbReference>
<dbReference type="InterPro" id="IPR007822">
    <property type="entry name" value="LANC-like"/>
</dbReference>
<dbReference type="EMBL" id="KV407464">
    <property type="protein sequence ID" value="KZF19818.1"/>
    <property type="molecule type" value="Genomic_DNA"/>
</dbReference>
<dbReference type="Pfam" id="PF05147">
    <property type="entry name" value="LANC_like"/>
    <property type="match status" value="1"/>
</dbReference>
<dbReference type="OrthoDB" id="10257263at2759"/>
<keyword evidence="1" id="KW-0862">Zinc</keyword>
<protein>
    <submittedName>
        <fullName evidence="2">Lanthionine synthetase C-like protein</fullName>
    </submittedName>
</protein>
<dbReference type="InterPro" id="IPR012341">
    <property type="entry name" value="6hp_glycosidase-like_sf"/>
</dbReference>
<gene>
    <name evidence="2" type="ORF">L228DRAFT_241045</name>
</gene>
<reference evidence="2 3" key="1">
    <citation type="journal article" date="2016" name="Fungal Biol.">
        <title>The genome of Xylona heveae provides a window into fungal endophytism.</title>
        <authorList>
            <person name="Gazis R."/>
            <person name="Kuo A."/>
            <person name="Riley R."/>
            <person name="LaButti K."/>
            <person name="Lipzen A."/>
            <person name="Lin J."/>
            <person name="Amirebrahimi M."/>
            <person name="Hesse C.N."/>
            <person name="Spatafora J.W."/>
            <person name="Henrissat B."/>
            <person name="Hainaut M."/>
            <person name="Grigoriev I.V."/>
            <person name="Hibbett D.S."/>
        </authorList>
    </citation>
    <scope>NUCLEOTIDE SEQUENCE [LARGE SCALE GENOMIC DNA]</scope>
    <source>
        <strain evidence="2 3">TC161</strain>
    </source>
</reference>
<organism evidence="2 3">
    <name type="scientific">Xylona heveae (strain CBS 132557 / TC161)</name>
    <dbReference type="NCBI Taxonomy" id="1328760"/>
    <lineage>
        <taxon>Eukaryota</taxon>
        <taxon>Fungi</taxon>
        <taxon>Dikarya</taxon>
        <taxon>Ascomycota</taxon>
        <taxon>Pezizomycotina</taxon>
        <taxon>Xylonomycetes</taxon>
        <taxon>Xylonales</taxon>
        <taxon>Xylonaceae</taxon>
        <taxon>Xylona</taxon>
    </lineage>
</organism>
<dbReference type="InParanoid" id="A0A165A1D8"/>
<evidence type="ECO:0000313" key="3">
    <source>
        <dbReference type="Proteomes" id="UP000076632"/>
    </source>
</evidence>
<dbReference type="PRINTS" id="PR01950">
    <property type="entry name" value="LANCSUPER"/>
</dbReference>